<dbReference type="Pfam" id="PF17921">
    <property type="entry name" value="Integrase_H2C2"/>
    <property type="match status" value="1"/>
</dbReference>
<evidence type="ECO:0000256" key="1">
    <source>
        <dbReference type="ARBA" id="ARBA00022670"/>
    </source>
</evidence>
<accession>A0ABY9DP77</accession>
<keyword evidence="8" id="KW-0378">Hydrolase</keyword>
<dbReference type="InterPro" id="IPR016197">
    <property type="entry name" value="Chromo-like_dom_sf"/>
</dbReference>
<dbReference type="Pfam" id="PF17917">
    <property type="entry name" value="RT_RNaseH"/>
    <property type="match status" value="1"/>
</dbReference>
<keyword evidence="3" id="KW-0548">Nucleotidyltransferase</keyword>
<dbReference type="PROSITE" id="PS50994">
    <property type="entry name" value="INTEGRASE"/>
    <property type="match status" value="1"/>
</dbReference>
<dbReference type="SUPFAM" id="SSF56672">
    <property type="entry name" value="DNA/RNA polymerases"/>
    <property type="match status" value="1"/>
</dbReference>
<reference evidence="16 17" key="1">
    <citation type="journal article" date="2023" name="Hortic Res">
        <title>The complete reference genome for grapevine (Vitis vinifera L.) genetics and breeding.</title>
        <authorList>
            <person name="Shi X."/>
            <person name="Cao S."/>
            <person name="Wang X."/>
            <person name="Huang S."/>
            <person name="Wang Y."/>
            <person name="Liu Z."/>
            <person name="Liu W."/>
            <person name="Leng X."/>
            <person name="Peng Y."/>
            <person name="Wang N."/>
            <person name="Wang Y."/>
            <person name="Ma Z."/>
            <person name="Xu X."/>
            <person name="Zhang F."/>
            <person name="Xue H."/>
            <person name="Zhong H."/>
            <person name="Wang Y."/>
            <person name="Zhang K."/>
            <person name="Velt A."/>
            <person name="Avia K."/>
            <person name="Holtgrawe D."/>
            <person name="Grimplet J."/>
            <person name="Matus J.T."/>
            <person name="Ware D."/>
            <person name="Wu X."/>
            <person name="Wang H."/>
            <person name="Liu C."/>
            <person name="Fang Y."/>
            <person name="Rustenholz C."/>
            <person name="Cheng Z."/>
            <person name="Xiao H."/>
            <person name="Zhou Y."/>
        </authorList>
    </citation>
    <scope>NUCLEOTIDE SEQUENCE [LARGE SCALE GENOMIC DNA]</scope>
    <source>
        <strain evidence="17">cv. Pinot noir / PN40024</strain>
        <tissue evidence="16">Leaf</tissue>
    </source>
</reference>
<evidence type="ECO:0000256" key="10">
    <source>
        <dbReference type="ARBA" id="ARBA00022908"/>
    </source>
</evidence>
<evidence type="ECO:0000256" key="5">
    <source>
        <dbReference type="ARBA" id="ARBA00022723"/>
    </source>
</evidence>
<dbReference type="PANTHER" id="PTHR37984">
    <property type="entry name" value="PROTEIN CBG26694"/>
    <property type="match status" value="1"/>
</dbReference>
<dbReference type="Gene3D" id="1.10.340.70">
    <property type="match status" value="1"/>
</dbReference>
<dbReference type="InterPro" id="IPR041588">
    <property type="entry name" value="Integrase_H2C2"/>
</dbReference>
<dbReference type="InterPro" id="IPR012337">
    <property type="entry name" value="RNaseH-like_sf"/>
</dbReference>
<dbReference type="InterPro" id="IPR056924">
    <property type="entry name" value="SH3_Tf2-1"/>
</dbReference>
<evidence type="ECO:0000256" key="2">
    <source>
        <dbReference type="ARBA" id="ARBA00022679"/>
    </source>
</evidence>
<evidence type="ECO:0000256" key="8">
    <source>
        <dbReference type="ARBA" id="ARBA00022801"/>
    </source>
</evidence>
<feature type="domain" description="Integrase catalytic" evidence="15">
    <location>
        <begin position="202"/>
        <end position="366"/>
    </location>
</feature>
<evidence type="ECO:0000256" key="3">
    <source>
        <dbReference type="ARBA" id="ARBA00022695"/>
    </source>
</evidence>
<keyword evidence="1" id="KW-0645">Protease</keyword>
<evidence type="ECO:0000256" key="6">
    <source>
        <dbReference type="ARBA" id="ARBA00022750"/>
    </source>
</evidence>
<keyword evidence="12" id="KW-0239">DNA-directed DNA polymerase</keyword>
<dbReference type="EMBL" id="CP126664">
    <property type="protein sequence ID" value="WKA08859.1"/>
    <property type="molecule type" value="Genomic_DNA"/>
</dbReference>
<dbReference type="InterPro" id="IPR041373">
    <property type="entry name" value="RT_RNaseH"/>
</dbReference>
<keyword evidence="5" id="KW-0479">Metal-binding</keyword>
<dbReference type="Pfam" id="PF00385">
    <property type="entry name" value="Chromo"/>
    <property type="match status" value="1"/>
</dbReference>
<dbReference type="SUPFAM" id="SSF53098">
    <property type="entry name" value="Ribonuclease H-like"/>
    <property type="match status" value="1"/>
</dbReference>
<evidence type="ECO:0000256" key="14">
    <source>
        <dbReference type="ARBA" id="ARBA00023172"/>
    </source>
</evidence>
<name>A0ABY9DP77_VITVI</name>
<keyword evidence="2" id="KW-0808">Transferase</keyword>
<dbReference type="InterPro" id="IPR050951">
    <property type="entry name" value="Retrovirus_Pol_polyprotein"/>
</dbReference>
<evidence type="ECO:0000256" key="11">
    <source>
        <dbReference type="ARBA" id="ARBA00022918"/>
    </source>
</evidence>
<dbReference type="InterPro" id="IPR036397">
    <property type="entry name" value="RNaseH_sf"/>
</dbReference>
<evidence type="ECO:0000256" key="13">
    <source>
        <dbReference type="ARBA" id="ARBA00023125"/>
    </source>
</evidence>
<dbReference type="InterPro" id="IPR043502">
    <property type="entry name" value="DNA/RNA_pol_sf"/>
</dbReference>
<keyword evidence="7" id="KW-0255">Endonuclease</keyword>
<proteinExistence type="predicted"/>
<gene>
    <name evidence="16" type="ORF">VitviT2T_026544</name>
</gene>
<dbReference type="Gene3D" id="3.30.420.10">
    <property type="entry name" value="Ribonuclease H-like superfamily/Ribonuclease H"/>
    <property type="match status" value="1"/>
</dbReference>
<evidence type="ECO:0000313" key="17">
    <source>
        <dbReference type="Proteomes" id="UP001227230"/>
    </source>
</evidence>
<dbReference type="SUPFAM" id="SSF54160">
    <property type="entry name" value="Chromo domain-like"/>
    <property type="match status" value="1"/>
</dbReference>
<evidence type="ECO:0000259" key="15">
    <source>
        <dbReference type="PROSITE" id="PS50994"/>
    </source>
</evidence>
<sequence>MLAIVEAIRLWRPYLLGRKFYIKTDQRSLKFFLDRRVATPEQQKWVAKLLGYDYEIIFRPGRENSVADALSRRQESPLLVALHFSEVDIWKQIREASKSDSYVQLLGKKAGDPPHGNLTWRDGLLLYKGKVMVPADHSLRAKLLYEVHDSKVGGHSGILRTYRRLQQQFYWPKMHKVVQEYVQKCEVCQSIKPKTKAPAGLLQPLPIPAQVWEDITLDFIEGLPTSHGKDTILVVVDRLTKFAHFIPLTHPFTAKVVVENFIEGVVKLHGMPRSIISDRDPIFISKFWQEFFKLSGSKLMLSSAYHPQTDGQTEVVNRYVEQYLRCFVHQWPRKWSTYLAWAEYWYNTTYHASTKMTPYQAFYGRLPPLIPAYPEGLSPVHEVDQTLLHHDELLHQLKTNLEISMNRMKQQADSKRRDIQFAVGDQVLLKLRPYRQQTVFKRAHKKLSSRYYGPYHILEKIGAVAYRLQLPPTARIHPVFHVSLLKPYNGTPTVTPLDLPPLADNGVITLEPQQILDTRWIKQGDTFMEESLVHWKHLPHEKATWESTDTICHQFPHLMLEDKHPLHGKYRFYLSKLLKENEVKTSQGMKQQDFTRPGSFGFQTSTLYTGNNTLLIDMGTRICREADKKATASILSVDLKETSASNFLDRQRQVLVLKPFFPILSTTNHTTTQTRNEVLMEQFKQPPDQDPDLCALLDDDFSHALQSASQHLLQVDLQYSAYAVGLETSVPERDKSGSVMITPLCSQSRSDNRWIADPKTSDAISCFKSWHEKSGGQSELLERLGALPTKGICSRRFLLGVSSRMCLYREHWAPGHGPFQLLQFRNSC</sequence>
<evidence type="ECO:0000313" key="16">
    <source>
        <dbReference type="EMBL" id="WKA08859.1"/>
    </source>
</evidence>
<keyword evidence="9" id="KW-0460">Magnesium</keyword>
<dbReference type="InterPro" id="IPR023780">
    <property type="entry name" value="Chromo_domain"/>
</dbReference>
<keyword evidence="11" id="KW-0695">RNA-directed DNA polymerase</keyword>
<organism evidence="16 17">
    <name type="scientific">Vitis vinifera</name>
    <name type="common">Grape</name>
    <dbReference type="NCBI Taxonomy" id="29760"/>
    <lineage>
        <taxon>Eukaryota</taxon>
        <taxon>Viridiplantae</taxon>
        <taxon>Streptophyta</taxon>
        <taxon>Embryophyta</taxon>
        <taxon>Tracheophyta</taxon>
        <taxon>Spermatophyta</taxon>
        <taxon>Magnoliopsida</taxon>
        <taxon>eudicotyledons</taxon>
        <taxon>Gunneridae</taxon>
        <taxon>Pentapetalae</taxon>
        <taxon>rosids</taxon>
        <taxon>Vitales</taxon>
        <taxon>Vitaceae</taxon>
        <taxon>Viteae</taxon>
        <taxon>Vitis</taxon>
    </lineage>
</organism>
<evidence type="ECO:0000256" key="4">
    <source>
        <dbReference type="ARBA" id="ARBA00022722"/>
    </source>
</evidence>
<evidence type="ECO:0000256" key="7">
    <source>
        <dbReference type="ARBA" id="ARBA00022759"/>
    </source>
</evidence>
<keyword evidence="10" id="KW-0229">DNA integration</keyword>
<evidence type="ECO:0000256" key="9">
    <source>
        <dbReference type="ARBA" id="ARBA00022842"/>
    </source>
</evidence>
<dbReference type="PANTHER" id="PTHR37984:SF5">
    <property type="entry name" value="PROTEIN NYNRIN-LIKE"/>
    <property type="match status" value="1"/>
</dbReference>
<protein>
    <recommendedName>
        <fullName evidence="15">Integrase catalytic domain-containing protein</fullName>
    </recommendedName>
</protein>
<dbReference type="Pfam" id="PF24626">
    <property type="entry name" value="SH3_Tf2-1"/>
    <property type="match status" value="1"/>
</dbReference>
<evidence type="ECO:0000256" key="12">
    <source>
        <dbReference type="ARBA" id="ARBA00022932"/>
    </source>
</evidence>
<dbReference type="Proteomes" id="UP001227230">
    <property type="component" value="Chromosome 17"/>
</dbReference>
<dbReference type="InterPro" id="IPR001584">
    <property type="entry name" value="Integrase_cat-core"/>
</dbReference>
<keyword evidence="14" id="KW-0233">DNA recombination</keyword>
<keyword evidence="4" id="KW-0540">Nuclease</keyword>
<keyword evidence="6" id="KW-0064">Aspartyl protease</keyword>
<dbReference type="CDD" id="cd09274">
    <property type="entry name" value="RNase_HI_RT_Ty3"/>
    <property type="match status" value="1"/>
</dbReference>
<keyword evidence="13" id="KW-0238">DNA-binding</keyword>
<keyword evidence="17" id="KW-1185">Reference proteome</keyword>